<evidence type="ECO:0000256" key="1">
    <source>
        <dbReference type="ARBA" id="ARBA00004123"/>
    </source>
</evidence>
<dbReference type="FunFam" id="6.10.140.2220:FF:000001">
    <property type="entry name" value="CBFA2/RUNX1 translocation partner 3"/>
    <property type="match status" value="1"/>
</dbReference>
<dbReference type="GO" id="GO:0005634">
    <property type="term" value="C:nucleus"/>
    <property type="evidence" value="ECO:0007669"/>
    <property type="project" value="UniProtKB-SubCell"/>
</dbReference>
<protein>
    <submittedName>
        <fullName evidence="14">Protein CBFA2T3</fullName>
    </submittedName>
</protein>
<feature type="compositionally biased region" description="Basic residues" evidence="11">
    <location>
        <begin position="202"/>
        <end position="214"/>
    </location>
</feature>
<dbReference type="InterPro" id="IPR003894">
    <property type="entry name" value="TAFH_NHR1"/>
</dbReference>
<dbReference type="FunFam" id="1.20.120.1110:FF:000001">
    <property type="entry name" value="RUNX1 translocation partner 1"/>
    <property type="match status" value="1"/>
</dbReference>
<dbReference type="GO" id="GO:0003714">
    <property type="term" value="F:transcription corepressor activity"/>
    <property type="evidence" value="ECO:0007669"/>
    <property type="project" value="InterPro"/>
</dbReference>
<proteinExistence type="predicted"/>
<dbReference type="Gene3D" id="6.10.140.2220">
    <property type="match status" value="1"/>
</dbReference>
<dbReference type="Pfam" id="PF01753">
    <property type="entry name" value="zf-MYND"/>
    <property type="match status" value="1"/>
</dbReference>
<feature type="compositionally biased region" description="Polar residues" evidence="11">
    <location>
        <begin position="379"/>
        <end position="392"/>
    </location>
</feature>
<evidence type="ECO:0000256" key="6">
    <source>
        <dbReference type="ARBA" id="ARBA00023015"/>
    </source>
</evidence>
<feature type="region of interest" description="Disordered" evidence="11">
    <location>
        <begin position="532"/>
        <end position="582"/>
    </location>
</feature>
<keyword evidence="10" id="KW-0175">Coiled coil</keyword>
<dbReference type="Gene3D" id="1.20.120.1110">
    <property type="entry name" value="TAFH/NHR1 domain"/>
    <property type="match status" value="1"/>
</dbReference>
<keyword evidence="2" id="KW-0678">Repressor</keyword>
<feature type="domain" description="MYND-type" evidence="12">
    <location>
        <begin position="485"/>
        <end position="521"/>
    </location>
</feature>
<dbReference type="PROSITE" id="PS01360">
    <property type="entry name" value="ZF_MYND_1"/>
    <property type="match status" value="1"/>
</dbReference>
<evidence type="ECO:0000256" key="8">
    <source>
        <dbReference type="ARBA" id="ARBA00023242"/>
    </source>
</evidence>
<feature type="compositionally biased region" description="Polar residues" evidence="11">
    <location>
        <begin position="31"/>
        <end position="81"/>
    </location>
</feature>
<evidence type="ECO:0000256" key="2">
    <source>
        <dbReference type="ARBA" id="ARBA00022491"/>
    </source>
</evidence>
<dbReference type="PROSITE" id="PS50865">
    <property type="entry name" value="ZF_MYND_2"/>
    <property type="match status" value="1"/>
</dbReference>
<keyword evidence="6" id="KW-0805">Transcription regulation</keyword>
<dbReference type="Proteomes" id="UP000818537">
    <property type="component" value="Unassembled WGS sequence"/>
</dbReference>
<evidence type="ECO:0000259" key="13">
    <source>
        <dbReference type="PROSITE" id="PS51119"/>
    </source>
</evidence>
<feature type="non-terminal residue" evidence="14">
    <location>
        <position position="582"/>
    </location>
</feature>
<dbReference type="SUPFAM" id="SSF158553">
    <property type="entry name" value="TAFH domain-like"/>
    <property type="match status" value="1"/>
</dbReference>
<evidence type="ECO:0000313" key="15">
    <source>
        <dbReference type="Proteomes" id="UP000818537"/>
    </source>
</evidence>
<feature type="domain" description="TAFH" evidence="13">
    <location>
        <begin position="88"/>
        <end position="183"/>
    </location>
</feature>
<reference evidence="14" key="1">
    <citation type="journal article" date="2019" name="Gigascience">
        <title>High-coverage genomes to elucidate the evolution of penguins.</title>
        <authorList>
            <person name="Pan H."/>
            <person name="Cole T.L."/>
            <person name="Bi X."/>
            <person name="Fang M."/>
            <person name="Zhou C."/>
            <person name="Yang Z."/>
            <person name="Ksepka D.T."/>
            <person name="Hart T."/>
            <person name="Bouzat J.L."/>
            <person name="Argilla L.S."/>
            <person name="Bertelsen M.F."/>
            <person name="Boersma P.D."/>
            <person name="Bost C.A."/>
            <person name="Cherel Y."/>
            <person name="Dann P."/>
            <person name="Fiddaman S.R."/>
            <person name="Howard P."/>
            <person name="Labuschagne K."/>
            <person name="Mattern T."/>
            <person name="Miller G."/>
            <person name="Parker P."/>
            <person name="Phillips R.A."/>
            <person name="Quillfeldt P."/>
            <person name="Ryan P.G."/>
            <person name="Taylor H."/>
            <person name="Thompson D.R."/>
            <person name="Young M.J."/>
            <person name="Ellegaard M.R."/>
            <person name="Gilbert M.T.P."/>
            <person name="Sinding M.S."/>
            <person name="Pacheco G."/>
            <person name="Shepherd L.D."/>
            <person name="Tennyson A.J.D."/>
            <person name="Grosser S."/>
            <person name="Kay E."/>
            <person name="Nupen L.J."/>
            <person name="Ellenberg U."/>
            <person name="Houston D.M."/>
            <person name="Reeve A.H."/>
            <person name="Johnson K."/>
            <person name="Masello J.F."/>
            <person name="Stracke T."/>
            <person name="McKinlay B."/>
            <person name="Borboroglu P.G."/>
            <person name="Zhang D.X."/>
            <person name="Zhang G."/>
        </authorList>
    </citation>
    <scope>NUCLEOTIDE SEQUENCE</scope>
    <source>
        <strain evidence="14">10/9/18-1</strain>
    </source>
</reference>
<evidence type="ECO:0000256" key="10">
    <source>
        <dbReference type="SAM" id="Coils"/>
    </source>
</evidence>
<dbReference type="Pfam" id="PF07531">
    <property type="entry name" value="TAFH"/>
    <property type="match status" value="1"/>
</dbReference>
<organism evidence="14 15">
    <name type="scientific">Eudyptula minor novaehollandiae</name>
    <name type="common">Australian little penguin</name>
    <dbReference type="NCBI Taxonomy" id="2052820"/>
    <lineage>
        <taxon>Eukaryota</taxon>
        <taxon>Metazoa</taxon>
        <taxon>Chordata</taxon>
        <taxon>Craniata</taxon>
        <taxon>Vertebrata</taxon>
        <taxon>Euteleostomi</taxon>
        <taxon>Archelosauria</taxon>
        <taxon>Archosauria</taxon>
        <taxon>Dinosauria</taxon>
        <taxon>Saurischia</taxon>
        <taxon>Theropoda</taxon>
        <taxon>Coelurosauria</taxon>
        <taxon>Aves</taxon>
        <taxon>Neognathae</taxon>
        <taxon>Neoaves</taxon>
        <taxon>Aequornithes</taxon>
        <taxon>Sphenisciformes</taxon>
        <taxon>Spheniscidae</taxon>
        <taxon>Eudyptula</taxon>
    </lineage>
</organism>
<feature type="region of interest" description="Disordered" evidence="11">
    <location>
        <begin position="201"/>
        <end position="221"/>
    </location>
</feature>
<dbReference type="PANTHER" id="PTHR10379:SF6">
    <property type="entry name" value="PROTEIN CBFA2T3"/>
    <property type="match status" value="1"/>
</dbReference>
<feature type="region of interest" description="Disordered" evidence="11">
    <location>
        <begin position="371"/>
        <end position="398"/>
    </location>
</feature>
<keyword evidence="4 9" id="KW-0863">Zinc-finger</keyword>
<dbReference type="SUPFAM" id="SSF144232">
    <property type="entry name" value="HIT/MYND zinc finger-like"/>
    <property type="match status" value="1"/>
</dbReference>
<evidence type="ECO:0000256" key="9">
    <source>
        <dbReference type="PROSITE-ProRule" id="PRU00134"/>
    </source>
</evidence>
<evidence type="ECO:0000259" key="12">
    <source>
        <dbReference type="PROSITE" id="PS50865"/>
    </source>
</evidence>
<comment type="subcellular location">
    <subcellularLocation>
        <location evidence="1">Nucleus</location>
    </subcellularLocation>
</comment>
<evidence type="ECO:0000256" key="5">
    <source>
        <dbReference type="ARBA" id="ARBA00022833"/>
    </source>
</evidence>
<feature type="non-terminal residue" evidence="14">
    <location>
        <position position="1"/>
    </location>
</feature>
<feature type="region of interest" description="Disordered" evidence="11">
    <location>
        <begin position="320"/>
        <end position="343"/>
    </location>
</feature>
<keyword evidence="3" id="KW-0479">Metal-binding</keyword>
<dbReference type="EMBL" id="VULB01005102">
    <property type="protein sequence ID" value="KAF1496287.1"/>
    <property type="molecule type" value="Genomic_DNA"/>
</dbReference>
<dbReference type="Pfam" id="PF08788">
    <property type="entry name" value="NHR2"/>
    <property type="match status" value="1"/>
</dbReference>
<dbReference type="AlphaFoldDB" id="A0A8S9EYX8"/>
<keyword evidence="5" id="KW-0862">Zinc</keyword>
<dbReference type="Gene3D" id="6.10.250.230">
    <property type="match status" value="1"/>
</dbReference>
<dbReference type="PRINTS" id="PR01875">
    <property type="entry name" value="ETOFAMILY"/>
</dbReference>
<dbReference type="PANTHER" id="PTHR10379">
    <property type="entry name" value="MTG8 ETO EIGHT TWENTY ONE PROTEIN"/>
    <property type="match status" value="1"/>
</dbReference>
<dbReference type="InterPro" id="IPR037249">
    <property type="entry name" value="TAFH/NHR1_dom_sf"/>
</dbReference>
<dbReference type="InterPro" id="IPR013289">
    <property type="entry name" value="CBFA2T1/2/3"/>
</dbReference>
<dbReference type="InterPro" id="IPR002893">
    <property type="entry name" value="Znf_MYND"/>
</dbReference>
<evidence type="ECO:0000256" key="3">
    <source>
        <dbReference type="ARBA" id="ARBA00022723"/>
    </source>
</evidence>
<evidence type="ECO:0000256" key="4">
    <source>
        <dbReference type="ARBA" id="ARBA00022771"/>
    </source>
</evidence>
<evidence type="ECO:0000256" key="11">
    <source>
        <dbReference type="SAM" id="MobiDB-lite"/>
    </source>
</evidence>
<dbReference type="GO" id="GO:0008270">
    <property type="term" value="F:zinc ion binding"/>
    <property type="evidence" value="ECO:0007669"/>
    <property type="project" value="UniProtKB-KW"/>
</dbReference>
<accession>A0A8S9EYX8</accession>
<comment type="caution">
    <text evidence="14">The sequence shown here is derived from an EMBL/GenBank/DDBJ whole genome shotgun (WGS) entry which is preliminary data.</text>
</comment>
<dbReference type="InterPro" id="IPR014896">
    <property type="entry name" value="NHR2"/>
</dbReference>
<dbReference type="SMART" id="SM00549">
    <property type="entry name" value="TAFH"/>
    <property type="match status" value="1"/>
</dbReference>
<evidence type="ECO:0000256" key="7">
    <source>
        <dbReference type="ARBA" id="ARBA00023163"/>
    </source>
</evidence>
<keyword evidence="7" id="KW-0804">Transcription</keyword>
<gene>
    <name evidence="14" type="primary">Cbfa2t3</name>
    <name evidence="14" type="ORF">FQV18_0006759</name>
</gene>
<dbReference type="GO" id="GO:0006351">
    <property type="term" value="P:DNA-templated transcription"/>
    <property type="evidence" value="ECO:0007669"/>
    <property type="project" value="InterPro"/>
</dbReference>
<name>A0A8S9EYX8_EUDMI</name>
<dbReference type="PROSITE" id="PS51119">
    <property type="entry name" value="TAFH"/>
    <property type="match status" value="1"/>
</dbReference>
<sequence>AATMPDSPTDVKTQSRSTPPSMPPPPPAITQGATRHPSFTPNTMMNGSSHSPTAINGAPSTPNGFSNGPATSSTASLSTHQLPPACGARQLSKLKRFLTTLQQFGNDISPEIGERVRTLVLGLVNSTLTIEEFHAKLQEATNFPLRPFVIPFLKVGAPARAPRGLVCSWQGKAEPKRSQAETGRRQSPLALLRGFVGERGVHRGRGTVHPHPHGSRGPGGRWWPRGSGRAGSHPRCLAAKRAAAPPAALAPRSQLFPPRAPDVSHYPNCNQPGSACFPDSGACLFLWAHSRPSGPMGARWAGVSPGLGVQVPRGRTAVTGWQRRPTWPGDDALQPPPGCRRKTRRSLTVLRRCQEADREELNHWIRRYSDAEDMKKGSPPSTRPHNSSSASEAPQLDAHREFAPRPLSGYMPEEIWRKAEEAVNEVKRQAMSELQKAVSDAERKAHELITTERAKMERALAEAKRQASEDALTVINQQEDSSESCWNCGRKASETCSGCNTARYCGSFCQHKDWEKHHHVCGQTLQGLPAPTAPAAGVGLPPGPSQPDGVATIASSPSETGSAAASRAGTPATPAPLESASR</sequence>
<feature type="compositionally biased region" description="Polar residues" evidence="11">
    <location>
        <begin position="553"/>
        <end position="563"/>
    </location>
</feature>
<keyword evidence="8" id="KW-0539">Nucleus</keyword>
<evidence type="ECO:0000313" key="14">
    <source>
        <dbReference type="EMBL" id="KAF1496287.1"/>
    </source>
</evidence>
<feature type="coiled-coil region" evidence="10">
    <location>
        <begin position="424"/>
        <end position="466"/>
    </location>
</feature>
<feature type="region of interest" description="Disordered" evidence="11">
    <location>
        <begin position="1"/>
        <end position="81"/>
    </location>
</feature>